<organism evidence="6 7">
    <name type="scientific">Globodera pallida</name>
    <name type="common">Potato cyst nematode worm</name>
    <name type="synonym">Heterodera pallida</name>
    <dbReference type="NCBI Taxonomy" id="36090"/>
    <lineage>
        <taxon>Eukaryota</taxon>
        <taxon>Metazoa</taxon>
        <taxon>Ecdysozoa</taxon>
        <taxon>Nematoda</taxon>
        <taxon>Chromadorea</taxon>
        <taxon>Rhabditida</taxon>
        <taxon>Tylenchina</taxon>
        <taxon>Tylenchomorpha</taxon>
        <taxon>Tylenchoidea</taxon>
        <taxon>Heteroderidae</taxon>
        <taxon>Heteroderinae</taxon>
        <taxon>Globodera</taxon>
    </lineage>
</organism>
<proteinExistence type="predicted"/>
<dbReference type="PRINTS" id="PR00094">
    <property type="entry name" value="ADENYLTKNASE"/>
</dbReference>
<dbReference type="GO" id="GO:0005524">
    <property type="term" value="F:ATP binding"/>
    <property type="evidence" value="ECO:0007669"/>
    <property type="project" value="InterPro"/>
</dbReference>
<evidence type="ECO:0000256" key="3">
    <source>
        <dbReference type="ARBA" id="ARBA00022777"/>
    </source>
</evidence>
<feature type="compositionally biased region" description="Polar residues" evidence="5">
    <location>
        <begin position="606"/>
        <end position="615"/>
    </location>
</feature>
<feature type="region of interest" description="Disordered" evidence="5">
    <location>
        <begin position="536"/>
        <end position="622"/>
    </location>
</feature>
<reference evidence="6" key="1">
    <citation type="submission" date="2013-12" db="EMBL/GenBank/DDBJ databases">
        <authorList>
            <person name="Aslett M."/>
        </authorList>
    </citation>
    <scope>NUCLEOTIDE SEQUENCE [LARGE SCALE GENOMIC DNA]</scope>
    <source>
        <strain evidence="6">Lindley</strain>
    </source>
</reference>
<feature type="region of interest" description="Disordered" evidence="5">
    <location>
        <begin position="442"/>
        <end position="471"/>
    </location>
</feature>
<reference evidence="7" key="3">
    <citation type="submission" date="2016-06" db="UniProtKB">
        <authorList>
            <consortium name="WormBaseParasite"/>
        </authorList>
    </citation>
    <scope>IDENTIFICATION</scope>
</reference>
<feature type="coiled-coil region" evidence="4">
    <location>
        <begin position="100"/>
        <end position="167"/>
    </location>
</feature>
<feature type="compositionally biased region" description="Low complexity" evidence="5">
    <location>
        <begin position="536"/>
        <end position="558"/>
    </location>
</feature>
<protein>
    <submittedName>
        <fullName evidence="7">ADK_lid domain-containing protein</fullName>
    </submittedName>
</protein>
<feature type="compositionally biased region" description="Polar residues" evidence="5">
    <location>
        <begin position="583"/>
        <end position="594"/>
    </location>
</feature>
<feature type="region of interest" description="Disordered" evidence="5">
    <location>
        <begin position="1"/>
        <end position="61"/>
    </location>
</feature>
<feature type="compositionally biased region" description="Polar residues" evidence="5">
    <location>
        <begin position="48"/>
        <end position="58"/>
    </location>
</feature>
<accession>A0A183BS24</accession>
<dbReference type="PANTHER" id="PTHR23359">
    <property type="entry name" value="NUCLEOTIDE KINASE"/>
    <property type="match status" value="1"/>
</dbReference>
<reference evidence="6" key="2">
    <citation type="submission" date="2014-05" db="EMBL/GenBank/DDBJ databases">
        <title>The genome and life-stage specific transcriptomes of Globodera pallida elucidate key aspects of plant parasitism by a cyst nematode.</title>
        <authorList>
            <person name="Cotton J.A."/>
            <person name="Lilley C.J."/>
            <person name="Jones L.M."/>
            <person name="Kikuchi T."/>
            <person name="Reid A.J."/>
            <person name="Thorpe P."/>
            <person name="Tsai I.J."/>
            <person name="Beasley H."/>
            <person name="Blok V."/>
            <person name="Cock P.J.A."/>
            <person name="Van den Akker S.E."/>
            <person name="Holroyd N."/>
            <person name="Hunt M."/>
            <person name="Mantelin S."/>
            <person name="Naghra H."/>
            <person name="Pain A."/>
            <person name="Palomares-Rius J.E."/>
            <person name="Zarowiecki M."/>
            <person name="Berriman M."/>
            <person name="Jones J.T."/>
            <person name="Urwin P.E."/>
        </authorList>
    </citation>
    <scope>NUCLEOTIDE SEQUENCE [LARGE SCALE GENOMIC DNA]</scope>
    <source>
        <strain evidence="6">Lindley</strain>
    </source>
</reference>
<keyword evidence="4" id="KW-0175">Coiled coil</keyword>
<keyword evidence="1" id="KW-0808">Transferase</keyword>
<evidence type="ECO:0000256" key="2">
    <source>
        <dbReference type="ARBA" id="ARBA00022741"/>
    </source>
</evidence>
<name>A0A183BS24_GLOPA</name>
<dbReference type="GO" id="GO:0019205">
    <property type="term" value="F:nucleobase-containing compound kinase activity"/>
    <property type="evidence" value="ECO:0007669"/>
    <property type="project" value="InterPro"/>
</dbReference>
<dbReference type="GO" id="GO:0006139">
    <property type="term" value="P:nucleobase-containing compound metabolic process"/>
    <property type="evidence" value="ECO:0007669"/>
    <property type="project" value="InterPro"/>
</dbReference>
<dbReference type="AlphaFoldDB" id="A0A183BS24"/>
<feature type="region of interest" description="Disordered" evidence="5">
    <location>
        <begin position="506"/>
        <end position="525"/>
    </location>
</feature>
<feature type="compositionally biased region" description="Low complexity" evidence="5">
    <location>
        <begin position="444"/>
        <end position="456"/>
    </location>
</feature>
<evidence type="ECO:0000256" key="4">
    <source>
        <dbReference type="SAM" id="Coils"/>
    </source>
</evidence>
<dbReference type="InterPro" id="IPR027417">
    <property type="entry name" value="P-loop_NTPase"/>
</dbReference>
<keyword evidence="2" id="KW-0547">Nucleotide-binding</keyword>
<dbReference type="Gene3D" id="3.40.50.300">
    <property type="entry name" value="P-loop containing nucleotide triphosphate hydrolases"/>
    <property type="match status" value="2"/>
</dbReference>
<dbReference type="InterPro" id="IPR000850">
    <property type="entry name" value="Adenylat/UMP-CMP_kin"/>
</dbReference>
<feature type="region of interest" description="Disordered" evidence="5">
    <location>
        <begin position="191"/>
        <end position="235"/>
    </location>
</feature>
<dbReference type="CDD" id="cd01428">
    <property type="entry name" value="ADK"/>
    <property type="match status" value="2"/>
</dbReference>
<sequence>MSISTKSSNNGHRTAADDQQEHLSFAHLDESEEQLQMLRHKIAELERQQSMNSPTSSDGFDLVAQNENELEDADGTLGDQTFEEAKNHEEKEAKIAAAEFARYYEKITNMELELKQFKEELKDMKQFKEELKDMKQFKEELKDMKQFKEELKDMKQLQEELKDMFRVRRLWHFVLFVPDWEPRPPVASAVISHASNSPKSQRAVRDPSHTTRKGSSQQQNETKSRKNSWSSSSRPSSLVQAANDAYIPPDAPIILFMGGPGGGKTRYAAKLQEELREQGLVHICMPDLIRNSIARYKDRSAEWRVAAERYQRGELIPNELAQQLVKAEMGRQSHAKAYFIEGFPREARQVEDFESNARPVDMALILDYDEEVLRRHMQSRGLFPEVIDRRIDEFKQKTLPSAKYFDDQRLLHLIPGEKEDEVIIERMRKLVLRAMRAGVGGGLTAASTDSASSTAGGKRKQSGANKGVGQALASNETGISAHKAETANNLEESGTNSVANTAVVSSTTQMVGPRPKTMSAAGKGVSDAGARAASVVDSAASPSAKASSRGSSLRGSAGTTPPGKGASSNRPKTKNGGDESQIRNRASNSAGTQIDTKKNDGGGINISATSSSVNQKGGGGSSDVSANVPIVLIIGAPGSSKSKFAQNIAKKYDGFVFISLGKLLRRKVMQNAEDELWAKIGKKMDAGEMIPMRICREVLYASIHERTSNSWGFVVEGYPRTLAQAEDIEAQLGHIDLALLIDCTEQFCKDVLQKRYQRDKEEGAERLDDEESVVRIRLAQFKANTLPMLKYLDDHGKLRVVRLERAPIPVSELAPGKVEGDTNEEAVFANMCQIIDNTIFIQDDGNGKSLGSSKRNSADRLPSMDAQKAEEQSK</sequence>
<keyword evidence="6" id="KW-1185">Reference proteome</keyword>
<feature type="region of interest" description="Disordered" evidence="5">
    <location>
        <begin position="845"/>
        <end position="874"/>
    </location>
</feature>
<evidence type="ECO:0000256" key="5">
    <source>
        <dbReference type="SAM" id="MobiDB-lite"/>
    </source>
</evidence>
<evidence type="ECO:0000313" key="7">
    <source>
        <dbReference type="WBParaSite" id="GPLIN_000341000"/>
    </source>
</evidence>
<evidence type="ECO:0000313" key="6">
    <source>
        <dbReference type="Proteomes" id="UP000050741"/>
    </source>
</evidence>
<dbReference type="SUPFAM" id="SSF52540">
    <property type="entry name" value="P-loop containing nucleoside triphosphate hydrolases"/>
    <property type="match status" value="2"/>
</dbReference>
<dbReference type="Proteomes" id="UP000050741">
    <property type="component" value="Unassembled WGS sequence"/>
</dbReference>
<dbReference type="Pfam" id="PF00406">
    <property type="entry name" value="ADK"/>
    <property type="match status" value="2"/>
</dbReference>
<keyword evidence="3" id="KW-0418">Kinase</keyword>
<dbReference type="WBParaSite" id="GPLIN_000341000">
    <property type="protein sequence ID" value="GPLIN_000341000"/>
    <property type="gene ID" value="GPLIN_000341000"/>
</dbReference>
<evidence type="ECO:0000256" key="1">
    <source>
        <dbReference type="ARBA" id="ARBA00022679"/>
    </source>
</evidence>
<feature type="compositionally biased region" description="Polar residues" evidence="5">
    <location>
        <begin position="1"/>
        <end position="12"/>
    </location>
</feature>